<feature type="domain" description="PDZ" evidence="11">
    <location>
        <begin position="5"/>
        <end position="88"/>
    </location>
</feature>
<dbReference type="Proteomes" id="UP000287033">
    <property type="component" value="Unassembled WGS sequence"/>
</dbReference>
<keyword evidence="5" id="KW-0009">Actin-binding</keyword>
<evidence type="ECO:0000259" key="11">
    <source>
        <dbReference type="PROSITE" id="PS50106"/>
    </source>
</evidence>
<feature type="region of interest" description="Disordered" evidence="10">
    <location>
        <begin position="406"/>
        <end position="473"/>
    </location>
</feature>
<dbReference type="EMBL" id="BEZZ01000769">
    <property type="protein sequence ID" value="GCC35984.1"/>
    <property type="molecule type" value="Genomic_DNA"/>
</dbReference>
<dbReference type="CDD" id="cd10820">
    <property type="entry name" value="PDZ_SYNPO2-like"/>
    <property type="match status" value="1"/>
</dbReference>
<dbReference type="GO" id="GO:0005634">
    <property type="term" value="C:nucleus"/>
    <property type="evidence" value="ECO:0007669"/>
    <property type="project" value="TreeGrafter"/>
</dbReference>
<evidence type="ECO:0000256" key="8">
    <source>
        <dbReference type="ARBA" id="ARBA00057136"/>
    </source>
</evidence>
<evidence type="ECO:0000256" key="5">
    <source>
        <dbReference type="ARBA" id="ARBA00023203"/>
    </source>
</evidence>
<feature type="region of interest" description="Disordered" evidence="10">
    <location>
        <begin position="548"/>
        <end position="575"/>
    </location>
</feature>
<dbReference type="SMART" id="SM00228">
    <property type="entry name" value="PDZ"/>
    <property type="match status" value="1"/>
</dbReference>
<feature type="region of interest" description="Disordered" evidence="10">
    <location>
        <begin position="256"/>
        <end position="325"/>
    </location>
</feature>
<dbReference type="GO" id="GO:0030018">
    <property type="term" value="C:Z disc"/>
    <property type="evidence" value="ECO:0007669"/>
    <property type="project" value="TreeGrafter"/>
</dbReference>
<dbReference type="SUPFAM" id="SSF50156">
    <property type="entry name" value="PDZ domain-like"/>
    <property type="match status" value="1"/>
</dbReference>
<dbReference type="OMA" id="MVQNMDG"/>
<evidence type="ECO:0000256" key="3">
    <source>
        <dbReference type="ARBA" id="ARBA00022490"/>
    </source>
</evidence>
<proteinExistence type="inferred from homology"/>
<evidence type="ECO:0000256" key="2">
    <source>
        <dbReference type="ARBA" id="ARBA00022481"/>
    </source>
</evidence>
<sequence>MGSLEETLVTLTGGAPWGFRLQGGSQQHQPLQVAKVRKRGKACRAGLHENDLLLTINGKSCNGISHRDAMNIIDSSNGTLHIRVKRVASSLEPESSLQVTSPCPRSLESSKAGVRAPEPRTPSSKAESRGQRRNYTSPADSEAYYGETDSDADYTAAEKQRRQRRKCPGAAPRLSEPPASSADETSELSEYDSAPEPPLGAQQDPRGGPLPLDPQAGFSRQLMFQPRRVEAKVNIWQPKLEGAAPRPAPVTVAETRLGAGQNPGTGCPWPAPASAEDTANRHGVLGTSEADSGFQEAPAHTASPEQKLLPTPSQPSLKDTQLVPMVGPVSNPVAEILTTTYKEKAKQAKLHRSESMQEKQVKEARTKCKTIASLLTSAPNPHSKGVLMFKKRRQRAKKYTLVSYGSVDEEKQNIDEDGELLPTSESEFDEEAFSDAKSLTNQSTGSDWDGSYLDMEKSKSESQSLTETKGKGVMLFEHQRQRAGEYTVEESPNQRLDSLQMKPKSEAEVRNYNLINGESTWPSNSNVCSGTPTSETLKNYAEMNLSAAEPSLQERRPREQHHTQHFSPGTSFLSSVTNRTARPFTPGFQQSRAAPTYSVSAPILFRKSAVPAMSWDQDTGQNKHAMPFTPPSELVSSPTVNPKIQPVTAKETGAPKRMGLPYSPGPMVMTSSAVTSPPPAVMSPPPAVTSPPPQSVMPPPAAMVSPPPAVMSPPYVTSPPPPLTSPPPIMMSPPLVMMSQPHVISPPLPMMSPPPTAVPSSLPSSPPQAAVTSTANIRLSSALSPQKEIERNAAINANFQAPSIGGTSSTVWPTNPQSENLATREQRIAVPASKTGILQEARRRSTRKPMFTKTEQIKPSPNPELLSLVQNLDEKKPEHSGAGFESGPEEDFLSLGAEASNFMQSQVRRQKVPPPVAPKPSLKPQLTGNVSPLVNGNPTPGSLQSKGKGAELFAKRQSRMDKFIVESVPNYTSQARGPSPTPSLPSTWKYSPNIRAPPPIGYNPMHSPSYPPAASRSHGATSTTKPERKWKPAGNQKVGIQAIDFMRHQPYQLNPAMFSFDESNLGTTSLPRNAPLRQTGQQSFISTKQVPVKTTRVCEIRRFSTPLPTVTPTVIAPRSATTLAEPVWMSTPPSPPPTPVKISSFNIPAPQTSKLNTKATKGRQQVTSETSVLNLSSKEDIQIPKKTTHHAPRPRFSAVRGGMSSHTWRPGSF</sequence>
<keyword evidence="6" id="KW-0206">Cytoskeleton</keyword>
<organism evidence="12 13">
    <name type="scientific">Chiloscyllium punctatum</name>
    <name type="common">Brownbanded bambooshark</name>
    <name type="synonym">Hemiscyllium punctatum</name>
    <dbReference type="NCBI Taxonomy" id="137246"/>
    <lineage>
        <taxon>Eukaryota</taxon>
        <taxon>Metazoa</taxon>
        <taxon>Chordata</taxon>
        <taxon>Craniata</taxon>
        <taxon>Vertebrata</taxon>
        <taxon>Chondrichthyes</taxon>
        <taxon>Elasmobranchii</taxon>
        <taxon>Galeomorphii</taxon>
        <taxon>Galeoidea</taxon>
        <taxon>Orectolobiformes</taxon>
        <taxon>Hemiscylliidae</taxon>
        <taxon>Chiloscyllium</taxon>
    </lineage>
</organism>
<feature type="region of interest" description="Disordered" evidence="10">
    <location>
        <begin position="1186"/>
        <end position="1213"/>
    </location>
</feature>
<feature type="compositionally biased region" description="Polar residues" evidence="10">
    <location>
        <begin position="437"/>
        <end position="446"/>
    </location>
</feature>
<keyword evidence="3" id="KW-0963">Cytoplasm</keyword>
<feature type="compositionally biased region" description="Basic and acidic residues" evidence="10">
    <location>
        <begin position="552"/>
        <end position="562"/>
    </location>
</feature>
<evidence type="ECO:0000256" key="7">
    <source>
        <dbReference type="ARBA" id="ARBA00038161"/>
    </source>
</evidence>
<dbReference type="PROSITE" id="PS50106">
    <property type="entry name" value="PDZ"/>
    <property type="match status" value="1"/>
</dbReference>
<accession>A0A401T018</accession>
<gene>
    <name evidence="12" type="ORF">chiPu_0014474</name>
</gene>
<feature type="compositionally biased region" description="Polar residues" evidence="10">
    <location>
        <begin position="92"/>
        <end position="109"/>
    </location>
</feature>
<feature type="region of interest" description="Disordered" evidence="10">
    <location>
        <begin position="92"/>
        <end position="224"/>
    </location>
</feature>
<feature type="region of interest" description="Disordered" evidence="10">
    <location>
        <begin position="971"/>
        <end position="1035"/>
    </location>
</feature>
<dbReference type="GO" id="GO:0032233">
    <property type="term" value="P:positive regulation of actin filament bundle assembly"/>
    <property type="evidence" value="ECO:0007669"/>
    <property type="project" value="TreeGrafter"/>
</dbReference>
<evidence type="ECO:0000256" key="4">
    <source>
        <dbReference type="ARBA" id="ARBA00022553"/>
    </source>
</evidence>
<dbReference type="GO" id="GO:0003779">
    <property type="term" value="F:actin binding"/>
    <property type="evidence" value="ECO:0007669"/>
    <property type="project" value="UniProtKB-KW"/>
</dbReference>
<keyword evidence="13" id="KW-1185">Reference proteome</keyword>
<evidence type="ECO:0000313" key="12">
    <source>
        <dbReference type="EMBL" id="GCC35984.1"/>
    </source>
</evidence>
<dbReference type="Gene3D" id="2.30.42.10">
    <property type="match status" value="1"/>
</dbReference>
<comment type="similarity">
    <text evidence="7">Belongs to the synaptopodin family.</text>
</comment>
<dbReference type="FunFam" id="2.30.42.10:FF:000137">
    <property type="entry name" value="Synaptopodin 2-like a"/>
    <property type="match status" value="1"/>
</dbReference>
<evidence type="ECO:0000256" key="10">
    <source>
        <dbReference type="SAM" id="MobiDB-lite"/>
    </source>
</evidence>
<evidence type="ECO:0000313" key="13">
    <source>
        <dbReference type="Proteomes" id="UP000287033"/>
    </source>
</evidence>
<dbReference type="InterPro" id="IPR036034">
    <property type="entry name" value="PDZ_sf"/>
</dbReference>
<reference evidence="12 13" key="1">
    <citation type="journal article" date="2018" name="Nat. Ecol. Evol.">
        <title>Shark genomes provide insights into elasmobranch evolution and the origin of vertebrates.</title>
        <authorList>
            <person name="Hara Y"/>
            <person name="Yamaguchi K"/>
            <person name="Onimaru K"/>
            <person name="Kadota M"/>
            <person name="Koyanagi M"/>
            <person name="Keeley SD"/>
            <person name="Tatsumi K"/>
            <person name="Tanaka K"/>
            <person name="Motone F"/>
            <person name="Kageyama Y"/>
            <person name="Nozu R"/>
            <person name="Adachi N"/>
            <person name="Nishimura O"/>
            <person name="Nakagawa R"/>
            <person name="Tanegashima C"/>
            <person name="Kiyatake I"/>
            <person name="Matsumoto R"/>
            <person name="Murakumo K"/>
            <person name="Nishida K"/>
            <person name="Terakita A"/>
            <person name="Kuratani S"/>
            <person name="Sato K"/>
            <person name="Hyodo S Kuraku.S."/>
        </authorList>
    </citation>
    <scope>NUCLEOTIDE SEQUENCE [LARGE SCALE GENOMIC DNA]</scope>
</reference>
<evidence type="ECO:0000256" key="1">
    <source>
        <dbReference type="ARBA" id="ARBA00004245"/>
    </source>
</evidence>
<comment type="caution">
    <text evidence="12">The sequence shown here is derived from an EMBL/GenBank/DDBJ whole genome shotgun (WGS) entry which is preliminary data.</text>
</comment>
<dbReference type="STRING" id="137246.A0A401T018"/>
<dbReference type="AlphaFoldDB" id="A0A401T018"/>
<protein>
    <recommendedName>
        <fullName evidence="9">Synaptopodin 2-like protein</fullName>
    </recommendedName>
</protein>
<dbReference type="GO" id="GO:0015629">
    <property type="term" value="C:actin cytoskeleton"/>
    <property type="evidence" value="ECO:0007669"/>
    <property type="project" value="TreeGrafter"/>
</dbReference>
<dbReference type="PANTHER" id="PTHR24217">
    <property type="entry name" value="PUTATIVE-RELATED"/>
    <property type="match status" value="1"/>
</dbReference>
<feature type="compositionally biased region" description="Polar residues" evidence="10">
    <location>
        <begin position="926"/>
        <end position="945"/>
    </location>
</feature>
<keyword evidence="4" id="KW-0597">Phosphoprotein</keyword>
<dbReference type="InterPro" id="IPR051976">
    <property type="entry name" value="Synaptopodin_domain"/>
</dbReference>
<feature type="compositionally biased region" description="Polar residues" evidence="10">
    <location>
        <begin position="565"/>
        <end position="575"/>
    </location>
</feature>
<comment type="subcellular location">
    <subcellularLocation>
        <location evidence="1">Cytoplasm</location>
        <location evidence="1">Cytoskeleton</location>
    </subcellularLocation>
</comment>
<feature type="region of interest" description="Disordered" evidence="10">
    <location>
        <begin position="832"/>
        <end position="948"/>
    </location>
</feature>
<dbReference type="Pfam" id="PF00595">
    <property type="entry name" value="PDZ"/>
    <property type="match status" value="1"/>
</dbReference>
<evidence type="ECO:0000256" key="9">
    <source>
        <dbReference type="ARBA" id="ARBA00069693"/>
    </source>
</evidence>
<dbReference type="OrthoDB" id="8882674at2759"/>
<comment type="function">
    <text evidence="8">Actin-associated protein that may play a role in modulating actin-based shape.</text>
</comment>
<name>A0A401T018_CHIPU</name>
<keyword evidence="2" id="KW-0488">Methylation</keyword>
<evidence type="ECO:0000256" key="6">
    <source>
        <dbReference type="ARBA" id="ARBA00023212"/>
    </source>
</evidence>
<dbReference type="PANTHER" id="PTHR24217:SF10">
    <property type="entry name" value="SYNAPTOPODIN 2-LIKE PROTEIN"/>
    <property type="match status" value="1"/>
</dbReference>
<dbReference type="InterPro" id="IPR001478">
    <property type="entry name" value="PDZ"/>
</dbReference>